<dbReference type="SMART" id="SM00530">
    <property type="entry name" value="HTH_XRE"/>
    <property type="match status" value="1"/>
</dbReference>
<gene>
    <name evidence="3" type="ORF">SAMN05444159_2742</name>
</gene>
<organism evidence="3 4">
    <name type="scientific">Bradyrhizobium lablabi</name>
    <dbReference type="NCBI Taxonomy" id="722472"/>
    <lineage>
        <taxon>Bacteria</taxon>
        <taxon>Pseudomonadati</taxon>
        <taxon>Pseudomonadota</taxon>
        <taxon>Alphaproteobacteria</taxon>
        <taxon>Hyphomicrobiales</taxon>
        <taxon>Nitrobacteraceae</taxon>
        <taxon>Bradyrhizobium</taxon>
    </lineage>
</organism>
<dbReference type="PROSITE" id="PS50943">
    <property type="entry name" value="HTH_CROC1"/>
    <property type="match status" value="1"/>
</dbReference>
<reference evidence="3 4" key="1">
    <citation type="submission" date="2016-11" db="EMBL/GenBank/DDBJ databases">
        <authorList>
            <person name="Jaros S."/>
            <person name="Januszkiewicz K."/>
            <person name="Wedrychowicz H."/>
        </authorList>
    </citation>
    <scope>NUCLEOTIDE SEQUENCE [LARGE SCALE GENOMIC DNA]</scope>
    <source>
        <strain evidence="3 4">GAS499</strain>
    </source>
</reference>
<dbReference type="Pfam" id="PF01381">
    <property type="entry name" value="HTH_3"/>
    <property type="match status" value="1"/>
</dbReference>
<evidence type="ECO:0000313" key="3">
    <source>
        <dbReference type="EMBL" id="SHK22189.1"/>
    </source>
</evidence>
<dbReference type="InterPro" id="IPR001387">
    <property type="entry name" value="Cro/C1-type_HTH"/>
</dbReference>
<protein>
    <submittedName>
        <fullName evidence="3">Addiction module antidote protein, HigA family</fullName>
    </submittedName>
</protein>
<dbReference type="Gene3D" id="1.10.260.40">
    <property type="entry name" value="lambda repressor-like DNA-binding domains"/>
    <property type="match status" value="1"/>
</dbReference>
<dbReference type="GO" id="GO:0003677">
    <property type="term" value="F:DNA binding"/>
    <property type="evidence" value="ECO:0007669"/>
    <property type="project" value="UniProtKB-KW"/>
</dbReference>
<dbReference type="Proteomes" id="UP000189935">
    <property type="component" value="Chromosome I"/>
</dbReference>
<dbReference type="PANTHER" id="PTHR36924:SF1">
    <property type="entry name" value="ANTITOXIN HIGA-1"/>
    <property type="match status" value="1"/>
</dbReference>
<dbReference type="InterPro" id="IPR013430">
    <property type="entry name" value="Toxin_antidote_HigA"/>
</dbReference>
<name>A0A1M6QPH2_9BRAD</name>
<dbReference type="EMBL" id="LT670844">
    <property type="protein sequence ID" value="SHK22189.1"/>
    <property type="molecule type" value="Genomic_DNA"/>
</dbReference>
<sequence length="100" mass="11164">MPRPAIHPGEILADELNELEITPTELSRQISVPPNRISQIIQGKRAITGDTALRLGHWFQTSPQFWLNLQSAYDLRLADDAIGREVAALPTKPERRRAGA</sequence>
<dbReference type="AlphaFoldDB" id="A0A1M6QPH2"/>
<feature type="domain" description="HTH cro/C1-type" evidence="2">
    <location>
        <begin position="12"/>
        <end position="66"/>
    </location>
</feature>
<dbReference type="PANTHER" id="PTHR36924">
    <property type="entry name" value="ANTITOXIN HIGA-1"/>
    <property type="match status" value="1"/>
</dbReference>
<dbReference type="OrthoDB" id="3174593at2"/>
<dbReference type="SUPFAM" id="SSF47413">
    <property type="entry name" value="lambda repressor-like DNA-binding domains"/>
    <property type="match status" value="1"/>
</dbReference>
<dbReference type="InterPro" id="IPR010982">
    <property type="entry name" value="Lambda_DNA-bd_dom_sf"/>
</dbReference>
<evidence type="ECO:0000313" key="4">
    <source>
        <dbReference type="Proteomes" id="UP000189935"/>
    </source>
</evidence>
<dbReference type="NCBIfam" id="TIGR02607">
    <property type="entry name" value="antidote_HigA"/>
    <property type="match status" value="1"/>
</dbReference>
<dbReference type="RefSeq" id="WP_079538620.1">
    <property type="nucleotide sequence ID" value="NZ_LT670844.1"/>
</dbReference>
<evidence type="ECO:0000256" key="1">
    <source>
        <dbReference type="ARBA" id="ARBA00023125"/>
    </source>
</evidence>
<accession>A0A1M6QPH2</accession>
<evidence type="ECO:0000259" key="2">
    <source>
        <dbReference type="PROSITE" id="PS50943"/>
    </source>
</evidence>
<proteinExistence type="predicted"/>
<keyword evidence="1" id="KW-0238">DNA-binding</keyword>
<dbReference type="CDD" id="cd00093">
    <property type="entry name" value="HTH_XRE"/>
    <property type="match status" value="1"/>
</dbReference>